<sequence>MTARSRRGTHALPHTRSPVRFPCLKRCATAPMRTARRKIMISTAAECG</sequence>
<protein>
    <submittedName>
        <fullName evidence="1">Uncharacterized protein</fullName>
    </submittedName>
</protein>
<reference evidence="1 2" key="2">
    <citation type="submission" date="2008-10" db="EMBL/GenBank/DDBJ databases">
        <authorList>
            <person name="Fulton L."/>
            <person name="Clifton S."/>
            <person name="Fulton B."/>
            <person name="Xu J."/>
            <person name="Minx P."/>
            <person name="Pepin K.H."/>
            <person name="Johnson M."/>
            <person name="Thiruvilangam P."/>
            <person name="Bhonagiri V."/>
            <person name="Nash W.E."/>
            <person name="Mardis E.R."/>
            <person name="Wilson R.K."/>
        </authorList>
    </citation>
    <scope>NUCLEOTIDE SEQUENCE [LARGE SCALE GENOMIC DNA]</scope>
    <source>
        <strain evidence="1 2">DSM 13279</strain>
    </source>
</reference>
<organism evidence="1 2">
    <name type="scientific">Collinsella stercoris DSM 13279</name>
    <dbReference type="NCBI Taxonomy" id="445975"/>
    <lineage>
        <taxon>Bacteria</taxon>
        <taxon>Bacillati</taxon>
        <taxon>Actinomycetota</taxon>
        <taxon>Coriobacteriia</taxon>
        <taxon>Coriobacteriales</taxon>
        <taxon>Coriobacteriaceae</taxon>
        <taxon>Collinsella</taxon>
    </lineage>
</organism>
<dbReference type="HOGENOM" id="CLU_3151665_0_0_11"/>
<dbReference type="EMBL" id="ABXJ01000088">
    <property type="protein sequence ID" value="EEA90150.1"/>
    <property type="molecule type" value="Genomic_DNA"/>
</dbReference>
<dbReference type="STRING" id="445975.COLSTE_01664"/>
<proteinExistence type="predicted"/>
<evidence type="ECO:0000313" key="2">
    <source>
        <dbReference type="Proteomes" id="UP000003560"/>
    </source>
</evidence>
<dbReference type="AlphaFoldDB" id="B6GC45"/>
<accession>B6GC45</accession>
<gene>
    <name evidence="1" type="ORF">COLSTE_01664</name>
</gene>
<evidence type="ECO:0000313" key="1">
    <source>
        <dbReference type="EMBL" id="EEA90150.1"/>
    </source>
</evidence>
<reference evidence="1 2" key="1">
    <citation type="submission" date="2008-10" db="EMBL/GenBank/DDBJ databases">
        <title>Draft genome sequence of Collinsella stercoris (DSM 13279).</title>
        <authorList>
            <person name="Sudarsanam P."/>
            <person name="Ley R."/>
            <person name="Guruge J."/>
            <person name="Turnbaugh P.J."/>
            <person name="Mahowald M."/>
            <person name="Liep D."/>
            <person name="Gordon J."/>
        </authorList>
    </citation>
    <scope>NUCLEOTIDE SEQUENCE [LARGE SCALE GENOMIC DNA]</scope>
    <source>
        <strain evidence="1 2">DSM 13279</strain>
    </source>
</reference>
<dbReference type="Proteomes" id="UP000003560">
    <property type="component" value="Unassembled WGS sequence"/>
</dbReference>
<name>B6GC45_9ACTN</name>
<comment type="caution">
    <text evidence="1">The sequence shown here is derived from an EMBL/GenBank/DDBJ whole genome shotgun (WGS) entry which is preliminary data.</text>
</comment>
<keyword evidence="2" id="KW-1185">Reference proteome</keyword>